<evidence type="ECO:0000313" key="17">
    <source>
        <dbReference type="Proteomes" id="UP000827549"/>
    </source>
</evidence>
<dbReference type="PRINTS" id="PR00066">
    <property type="entry name" value="XRODRMPGMNTG"/>
</dbReference>
<evidence type="ECO:0000256" key="3">
    <source>
        <dbReference type="ARBA" id="ARBA00005283"/>
    </source>
</evidence>
<feature type="compositionally biased region" description="Acidic residues" evidence="13">
    <location>
        <begin position="773"/>
        <end position="782"/>
    </location>
</feature>
<dbReference type="Pfam" id="PF00867">
    <property type="entry name" value="XPG_I"/>
    <property type="match status" value="1"/>
</dbReference>
<feature type="compositionally biased region" description="Low complexity" evidence="13">
    <location>
        <begin position="596"/>
        <end position="606"/>
    </location>
</feature>
<feature type="compositionally biased region" description="Low complexity" evidence="13">
    <location>
        <begin position="1178"/>
        <end position="1191"/>
    </location>
</feature>
<feature type="compositionally biased region" description="Low complexity" evidence="13">
    <location>
        <begin position="674"/>
        <end position="701"/>
    </location>
</feature>
<feature type="region of interest" description="Disordered" evidence="13">
    <location>
        <begin position="156"/>
        <end position="191"/>
    </location>
</feature>
<feature type="compositionally biased region" description="Basic residues" evidence="13">
    <location>
        <begin position="1167"/>
        <end position="1176"/>
    </location>
</feature>
<evidence type="ECO:0000256" key="11">
    <source>
        <dbReference type="ARBA" id="ARBA00023242"/>
    </source>
</evidence>
<evidence type="ECO:0000256" key="4">
    <source>
        <dbReference type="ARBA" id="ARBA00022722"/>
    </source>
</evidence>
<feature type="compositionally biased region" description="Basic and acidic residues" evidence="13">
    <location>
        <begin position="1139"/>
        <end position="1153"/>
    </location>
</feature>
<dbReference type="GO" id="GO:0048256">
    <property type="term" value="F:flap endonuclease activity"/>
    <property type="evidence" value="ECO:0007669"/>
    <property type="project" value="UniProtKB-ARBA"/>
</dbReference>
<dbReference type="InterPro" id="IPR006084">
    <property type="entry name" value="XPG/Rad2"/>
</dbReference>
<feature type="compositionally biased region" description="Acidic residues" evidence="13">
    <location>
        <begin position="702"/>
        <end position="713"/>
    </location>
</feature>
<dbReference type="InterPro" id="IPR008918">
    <property type="entry name" value="HhH2"/>
</dbReference>
<evidence type="ECO:0000256" key="9">
    <source>
        <dbReference type="ARBA" id="ARBA00022842"/>
    </source>
</evidence>
<dbReference type="RefSeq" id="XP_062626141.1">
    <property type="nucleotide sequence ID" value="XM_062770157.1"/>
</dbReference>
<feature type="region of interest" description="Disordered" evidence="13">
    <location>
        <begin position="347"/>
        <end position="383"/>
    </location>
</feature>
<keyword evidence="11" id="KW-0539">Nucleus</keyword>
<dbReference type="InterPro" id="IPR006086">
    <property type="entry name" value="XPG-I_dom"/>
</dbReference>
<dbReference type="SMART" id="SM00484">
    <property type="entry name" value="XPGI"/>
    <property type="match status" value="1"/>
</dbReference>
<dbReference type="SMART" id="SM00279">
    <property type="entry name" value="HhH2"/>
    <property type="match status" value="1"/>
</dbReference>
<keyword evidence="5" id="KW-0479">Metal-binding</keyword>
<feature type="domain" description="XPG N-terminal" evidence="15">
    <location>
        <begin position="1"/>
        <end position="98"/>
    </location>
</feature>
<dbReference type="PANTHER" id="PTHR16171">
    <property type="entry name" value="DNA REPAIR PROTEIN COMPLEMENTING XP-G CELLS-RELATED"/>
    <property type="match status" value="1"/>
</dbReference>
<evidence type="ECO:0000259" key="14">
    <source>
        <dbReference type="SMART" id="SM00484"/>
    </source>
</evidence>
<dbReference type="InterPro" id="IPR029060">
    <property type="entry name" value="PIN-like_dom_sf"/>
</dbReference>
<keyword evidence="4" id="KW-0540">Nuclease</keyword>
<name>A0AAF0Y8V7_9TREE</name>
<feature type="compositionally biased region" description="Acidic residues" evidence="13">
    <location>
        <begin position="662"/>
        <end position="673"/>
    </location>
</feature>
<dbReference type="GO" id="GO:0003697">
    <property type="term" value="F:single-stranded DNA binding"/>
    <property type="evidence" value="ECO:0007669"/>
    <property type="project" value="InterPro"/>
</dbReference>
<dbReference type="Gene3D" id="3.40.50.1010">
    <property type="entry name" value="5'-nuclease"/>
    <property type="match status" value="2"/>
</dbReference>
<dbReference type="SUPFAM" id="SSF47807">
    <property type="entry name" value="5' to 3' exonuclease, C-terminal subdomain"/>
    <property type="match status" value="1"/>
</dbReference>
<dbReference type="InterPro" id="IPR019974">
    <property type="entry name" value="XPG_CS"/>
</dbReference>
<keyword evidence="9" id="KW-0460">Magnesium</keyword>
<evidence type="ECO:0000256" key="13">
    <source>
        <dbReference type="SAM" id="MobiDB-lite"/>
    </source>
</evidence>
<dbReference type="InterPro" id="IPR036279">
    <property type="entry name" value="5-3_exonuclease_C_sf"/>
</dbReference>
<dbReference type="EMBL" id="CP086716">
    <property type="protein sequence ID" value="WOO80109.1"/>
    <property type="molecule type" value="Genomic_DNA"/>
</dbReference>
<dbReference type="FunFam" id="1.10.150.20:FF:000030">
    <property type="entry name" value="Flap endonuclease GEN-like 1"/>
    <property type="match status" value="1"/>
</dbReference>
<evidence type="ECO:0000256" key="12">
    <source>
        <dbReference type="ARBA" id="ARBA00038112"/>
    </source>
</evidence>
<dbReference type="GeneID" id="87806862"/>
<keyword evidence="17" id="KW-1185">Reference proteome</keyword>
<evidence type="ECO:0000256" key="7">
    <source>
        <dbReference type="ARBA" id="ARBA00022763"/>
    </source>
</evidence>
<keyword evidence="7" id="KW-0227">DNA damage</keyword>
<evidence type="ECO:0000256" key="5">
    <source>
        <dbReference type="ARBA" id="ARBA00022723"/>
    </source>
</evidence>
<feature type="region of interest" description="Disordered" evidence="13">
    <location>
        <begin position="476"/>
        <end position="554"/>
    </location>
</feature>
<feature type="compositionally biased region" description="Basic and acidic residues" evidence="13">
    <location>
        <begin position="347"/>
        <end position="361"/>
    </location>
</feature>
<dbReference type="PROSITE" id="PS00842">
    <property type="entry name" value="XPG_2"/>
    <property type="match status" value="1"/>
</dbReference>
<reference evidence="16" key="1">
    <citation type="submission" date="2023-10" db="EMBL/GenBank/DDBJ databases">
        <authorList>
            <person name="Noh H."/>
        </authorList>
    </citation>
    <scope>NUCLEOTIDE SEQUENCE</scope>
    <source>
        <strain evidence="16">DUCC4014</strain>
    </source>
</reference>
<dbReference type="Gene3D" id="1.10.150.20">
    <property type="entry name" value="5' to 3' exonuclease, C-terminal subdomain"/>
    <property type="match status" value="1"/>
</dbReference>
<feature type="compositionally biased region" description="Low complexity" evidence="13">
    <location>
        <begin position="573"/>
        <end position="583"/>
    </location>
</feature>
<dbReference type="GO" id="GO:0006289">
    <property type="term" value="P:nucleotide-excision repair"/>
    <property type="evidence" value="ECO:0007669"/>
    <property type="project" value="InterPro"/>
</dbReference>
<dbReference type="SUPFAM" id="SSF88723">
    <property type="entry name" value="PIN domain-like"/>
    <property type="match status" value="1"/>
</dbReference>
<organism evidence="16 17">
    <name type="scientific">Vanrija pseudolonga</name>
    <dbReference type="NCBI Taxonomy" id="143232"/>
    <lineage>
        <taxon>Eukaryota</taxon>
        <taxon>Fungi</taxon>
        <taxon>Dikarya</taxon>
        <taxon>Basidiomycota</taxon>
        <taxon>Agaricomycotina</taxon>
        <taxon>Tremellomycetes</taxon>
        <taxon>Trichosporonales</taxon>
        <taxon>Trichosporonaceae</taxon>
        <taxon>Vanrija</taxon>
    </lineage>
</organism>
<sequence>MGVKGLWSLLNPVARPVQIESLEGKRLAIDSSIWLYQFQSTMRDKDGRVLVNAHVLGFLRRINKLLFHGIKPVFVFDGGAPVLKRSTIAERKRKKAGAAVNHAKMAEKLLQAQLRREALRVAHEAEQTRSARIVARSTWDDDGGEEMPENVTYLDELEGTTSSSRPKTAAPRKPADGEENMEQRRKKMKKHDRYYLPDADIPQFSTDDKPDARLATEAELQQFIEDLNPEDIDVESAEFRALPTEVQYEIIGDLRLRSRQQSHQRLQDMLRGAPTALDFSRAQIRGVAQRNALTQQLLTVTDMVGKAHLTIPVRVAAERNREYVLVKRGEQDGGGWALGIREGTKEKPIVLEPESKGLKGDDDSEYESGSESEDSDIEEVKPPVDDDLRQHRRREILQAIVNRYQPGPSAKPEDDVVKAFGKPRAAGAEPLFDMGDEDIVPTANDEALALALQQEELGSDEEEPDAVLARALALSRREAAQPKVPPLAEPDSDGSDDFEEVSLVPSGNTTPIAGSSSHTPVPIEDSDEDEDVVEVTGGPPAQAASVPKNDPQKLSALVEESIRGGTPEVAAIESAASSEPAQVVDDDSEEDEFEEVASISSAPAPALLRRPTLSPQPSRPKPPLKTTVRRDSIPIVPSKLSHTVIPAVASSSPSPPPTLVPEADEPAAEEPVDLADSPFPGLRRGRGAPSPSPARSFAPSEAADDEGGSDWNDEPTQLNEPARRRDRDEDEDDEPIPWSRSPSPVRRIKHVDSSLGTLVDTSMQSMQSAGSEPEAEDEDEMHPEDMVVEEDDYARFLASIQNRDLNDVRNELDDEIRALNVATKAAMRDSDEITQAMIVQIQTLLRHFGIPYITAPMEAEAQCAKLAELGLVDGIITDDSDVFLFGGTQCFKNIFNDAKFAECFLATDVERELSLTRERLISLAYLLGSDYTLGLPGVGPVLALELLANFPGPNGLQKFKEWWLKVQVGTDLPVEADTKWKRSFKKRFASSIQLTADWPNMHVREAYLYPTADESDEPFHWGFPRLASLRTFLHEELSWSISKVDDELTPIVQRIAKRGRGGVPKQGTLLPFFDHGAGTGASFAPRRRTTANVSKRLLSVIKEFREAEARAQGQQPDGWGEMLAGVDEEDPAGKGVGKRKSEARVTAKRKTVDATEDTEDGDEPQHKAPKQRRKRAPAAAATSETESSASEVRPRRRK</sequence>
<comment type="similarity">
    <text evidence="12">Belongs to the XPG/RAD2 endonuclease family. GEN subfamily.</text>
</comment>
<keyword evidence="6" id="KW-0255">Endonuclease</keyword>
<protein>
    <submittedName>
        <fullName evidence="16">DNA repair protein rad13</fullName>
    </submittedName>
</protein>
<dbReference type="PROSITE" id="PS00841">
    <property type="entry name" value="XPG_1"/>
    <property type="match status" value="1"/>
</dbReference>
<dbReference type="AlphaFoldDB" id="A0AAF0Y8V7"/>
<dbReference type="PRINTS" id="PR00853">
    <property type="entry name" value="XPGRADSUPER"/>
</dbReference>
<gene>
    <name evidence="16" type="primary">rad13</name>
    <name evidence="16" type="ORF">LOC62_03G003620</name>
</gene>
<dbReference type="SMART" id="SM00485">
    <property type="entry name" value="XPGN"/>
    <property type="match status" value="1"/>
</dbReference>
<accession>A0AAF0Y8V7</accession>
<evidence type="ECO:0000256" key="2">
    <source>
        <dbReference type="ARBA" id="ARBA00004123"/>
    </source>
</evidence>
<evidence type="ECO:0000256" key="6">
    <source>
        <dbReference type="ARBA" id="ARBA00022759"/>
    </source>
</evidence>
<dbReference type="InterPro" id="IPR006085">
    <property type="entry name" value="XPG_DNA_repair_N"/>
</dbReference>
<evidence type="ECO:0000313" key="16">
    <source>
        <dbReference type="EMBL" id="WOO80109.1"/>
    </source>
</evidence>
<dbReference type="PANTHER" id="PTHR16171:SF7">
    <property type="entry name" value="DNA REPAIR PROTEIN RAD2"/>
    <property type="match status" value="1"/>
</dbReference>
<dbReference type="CDD" id="cd09904">
    <property type="entry name" value="H3TH_XPG"/>
    <property type="match status" value="1"/>
</dbReference>
<proteinExistence type="inferred from homology"/>
<dbReference type="GO" id="GO:0046872">
    <property type="term" value="F:metal ion binding"/>
    <property type="evidence" value="ECO:0007669"/>
    <property type="project" value="UniProtKB-KW"/>
</dbReference>
<evidence type="ECO:0000256" key="1">
    <source>
        <dbReference type="ARBA" id="ARBA00001946"/>
    </source>
</evidence>
<dbReference type="Proteomes" id="UP000827549">
    <property type="component" value="Chromosome 3"/>
</dbReference>
<feature type="domain" description="XPG-I" evidence="14">
    <location>
        <begin position="846"/>
        <end position="915"/>
    </location>
</feature>
<dbReference type="CDD" id="cd09868">
    <property type="entry name" value="PIN_XPG_RAD2"/>
    <property type="match status" value="2"/>
</dbReference>
<dbReference type="GO" id="GO:0005634">
    <property type="term" value="C:nucleus"/>
    <property type="evidence" value="ECO:0007669"/>
    <property type="project" value="UniProtKB-SubCell"/>
</dbReference>
<evidence type="ECO:0000256" key="10">
    <source>
        <dbReference type="ARBA" id="ARBA00023204"/>
    </source>
</evidence>
<feature type="compositionally biased region" description="Acidic residues" evidence="13">
    <location>
        <begin position="584"/>
        <end position="595"/>
    </location>
</feature>
<comment type="cofactor">
    <cofactor evidence="1">
        <name>Mg(2+)</name>
        <dbReference type="ChEBI" id="CHEBI:18420"/>
    </cofactor>
</comment>
<comment type="subcellular location">
    <subcellularLocation>
        <location evidence="2">Nucleus</location>
    </subcellularLocation>
</comment>
<feature type="region of interest" description="Disordered" evidence="13">
    <location>
        <begin position="1108"/>
        <end position="1198"/>
    </location>
</feature>
<evidence type="ECO:0000256" key="8">
    <source>
        <dbReference type="ARBA" id="ARBA00022801"/>
    </source>
</evidence>
<dbReference type="InterPro" id="IPR001044">
    <property type="entry name" value="XPG/Rad2_eukaryotes"/>
</dbReference>
<comment type="similarity">
    <text evidence="3">Belongs to the XPG/RAD2 endonuclease family. XPG subfamily.</text>
</comment>
<feature type="compositionally biased region" description="Acidic residues" evidence="13">
    <location>
        <begin position="362"/>
        <end position="377"/>
    </location>
</feature>
<feature type="compositionally biased region" description="Acidic residues" evidence="13">
    <location>
        <begin position="524"/>
        <end position="533"/>
    </location>
</feature>
<dbReference type="Pfam" id="PF00752">
    <property type="entry name" value="XPG_N"/>
    <property type="match status" value="1"/>
</dbReference>
<feature type="compositionally biased region" description="Polar residues" evidence="13">
    <location>
        <begin position="754"/>
        <end position="770"/>
    </location>
</feature>
<feature type="compositionally biased region" description="Polar residues" evidence="13">
    <location>
        <begin position="505"/>
        <end position="519"/>
    </location>
</feature>
<feature type="compositionally biased region" description="Acidic residues" evidence="13">
    <location>
        <begin position="490"/>
        <end position="500"/>
    </location>
</feature>
<feature type="region of interest" description="Disordered" evidence="13">
    <location>
        <begin position="573"/>
        <end position="782"/>
    </location>
</feature>
<evidence type="ECO:0000259" key="15">
    <source>
        <dbReference type="SMART" id="SM00485"/>
    </source>
</evidence>
<keyword evidence="10" id="KW-0234">DNA repair</keyword>
<keyword evidence="8" id="KW-0378">Hydrolase</keyword>